<evidence type="ECO:0000313" key="3">
    <source>
        <dbReference type="Proteomes" id="UP001443914"/>
    </source>
</evidence>
<dbReference type="Proteomes" id="UP001443914">
    <property type="component" value="Unassembled WGS sequence"/>
</dbReference>
<evidence type="ECO:0000256" key="1">
    <source>
        <dbReference type="SAM" id="MobiDB-lite"/>
    </source>
</evidence>
<dbReference type="Gene3D" id="2.40.70.10">
    <property type="entry name" value="Acid Proteases"/>
    <property type="match status" value="1"/>
</dbReference>
<feature type="compositionally biased region" description="Polar residues" evidence="1">
    <location>
        <begin position="31"/>
        <end position="102"/>
    </location>
</feature>
<gene>
    <name evidence="2" type="ORF">RND81_06G082000</name>
</gene>
<organism evidence="2 3">
    <name type="scientific">Saponaria officinalis</name>
    <name type="common">Common soapwort</name>
    <name type="synonym">Lychnis saponaria</name>
    <dbReference type="NCBI Taxonomy" id="3572"/>
    <lineage>
        <taxon>Eukaryota</taxon>
        <taxon>Viridiplantae</taxon>
        <taxon>Streptophyta</taxon>
        <taxon>Embryophyta</taxon>
        <taxon>Tracheophyta</taxon>
        <taxon>Spermatophyta</taxon>
        <taxon>Magnoliopsida</taxon>
        <taxon>eudicotyledons</taxon>
        <taxon>Gunneridae</taxon>
        <taxon>Pentapetalae</taxon>
        <taxon>Caryophyllales</taxon>
        <taxon>Caryophyllaceae</taxon>
        <taxon>Caryophylleae</taxon>
        <taxon>Saponaria</taxon>
    </lineage>
</organism>
<accession>A0AAW1K4F0</accession>
<feature type="compositionally biased region" description="Low complexity" evidence="1">
    <location>
        <begin position="103"/>
        <end position="122"/>
    </location>
</feature>
<dbReference type="PANTHER" id="PTHR33067">
    <property type="entry name" value="RNA-DIRECTED DNA POLYMERASE-RELATED"/>
    <property type="match status" value="1"/>
</dbReference>
<proteinExistence type="predicted"/>
<dbReference type="CDD" id="cd00303">
    <property type="entry name" value="retropepsin_like"/>
    <property type="match status" value="1"/>
</dbReference>
<evidence type="ECO:0008006" key="4">
    <source>
        <dbReference type="Google" id="ProtNLM"/>
    </source>
</evidence>
<name>A0AAW1K4F0_SAPOF</name>
<reference evidence="2" key="1">
    <citation type="submission" date="2024-03" db="EMBL/GenBank/DDBJ databases">
        <title>WGS assembly of Saponaria officinalis var. Norfolk2.</title>
        <authorList>
            <person name="Jenkins J."/>
            <person name="Shu S."/>
            <person name="Grimwood J."/>
            <person name="Barry K."/>
            <person name="Goodstein D."/>
            <person name="Schmutz J."/>
            <person name="Leebens-Mack J."/>
            <person name="Osbourn A."/>
        </authorList>
    </citation>
    <scope>NUCLEOTIDE SEQUENCE [LARGE SCALE GENOMIC DNA]</scope>
    <source>
        <strain evidence="2">JIC</strain>
    </source>
</reference>
<evidence type="ECO:0000313" key="2">
    <source>
        <dbReference type="EMBL" id="KAK9714256.1"/>
    </source>
</evidence>
<protein>
    <recommendedName>
        <fullName evidence="4">Aspartic peptidase DDI1-type domain-containing protein</fullName>
    </recommendedName>
</protein>
<keyword evidence="3" id="KW-1185">Reference proteome</keyword>
<sequence>MNALSSRPQFNPYSNYYNPGYAQNPRLSYGAHNQNYLQPPPRNSNNPPGFNPRPSQQSQYGQSRLPYNQGTNPFQQGHNRFPQGNNQFHQSNNPYQQHNNQFSSNNPYQHSQNQQHQFQHPPQKSNLEQMMENFVVNQNQFISCQGKKNDELSNSVIQLSSSQKMMETQLAQLAQQLSNTTKASGTFPGNTKPNPKGHINAIHLRSGRVLDEVVAPTKKSKGVMGDVNETVNEAPPPVRNMDEVVIDIVDDSNVAKAQPPPSPRAYVPPVPFPQRLAKAKLEQKYGKFLEILKNMHINIPFIDVISEIPSYGKFLKELISSKKKLGATSTINLTQECSAILLNKLPPKLDDPGSFSIPCSIDNVSIQRALYDLGTSVSIMPISVFKRLPNVDLRPTRVSLQLADRSVKLPLGIVEDMPLAVGKLVVPCDFFVMDIPEDSNFSIILGRPCLATVGAIIDVKSGKLSLQVGDEKVEFELNKTMGGPSMSDTCSSVDVLEDYLTEPSLEATSSNLQQECVLDDPSDDMEMFSYAWMLDSPSHEEPI</sequence>
<dbReference type="EMBL" id="JBDFQZ010000006">
    <property type="protein sequence ID" value="KAK9714256.1"/>
    <property type="molecule type" value="Genomic_DNA"/>
</dbReference>
<comment type="caution">
    <text evidence="2">The sequence shown here is derived from an EMBL/GenBank/DDBJ whole genome shotgun (WGS) entry which is preliminary data.</text>
</comment>
<dbReference type="AlphaFoldDB" id="A0AAW1K4F0"/>
<feature type="region of interest" description="Disordered" evidence="1">
    <location>
        <begin position="24"/>
        <end position="122"/>
    </location>
</feature>
<dbReference type="InterPro" id="IPR021109">
    <property type="entry name" value="Peptidase_aspartic_dom_sf"/>
</dbReference>
<dbReference type="PANTHER" id="PTHR33067:SF31">
    <property type="entry name" value="RNA-DIRECTED DNA POLYMERASE"/>
    <property type="match status" value="1"/>
</dbReference>